<dbReference type="EMBL" id="ADCP02000003">
    <property type="protein sequence ID" value="EFV44526.1"/>
    <property type="molecule type" value="Genomic_DNA"/>
</dbReference>
<dbReference type="HOGENOM" id="CLU_2407393_0_0_7"/>
<organism evidence="1 2">
    <name type="scientific">Bilophila wadsworthia (strain 3_1_6)</name>
    <dbReference type="NCBI Taxonomy" id="563192"/>
    <lineage>
        <taxon>Bacteria</taxon>
        <taxon>Pseudomonadati</taxon>
        <taxon>Thermodesulfobacteriota</taxon>
        <taxon>Desulfovibrionia</taxon>
        <taxon>Desulfovibrionales</taxon>
        <taxon>Desulfovibrionaceae</taxon>
        <taxon>Bilophila</taxon>
    </lineage>
</organism>
<evidence type="ECO:0008006" key="3">
    <source>
        <dbReference type="Google" id="ProtNLM"/>
    </source>
</evidence>
<dbReference type="Proteomes" id="UP000006034">
    <property type="component" value="Unassembled WGS sequence"/>
</dbReference>
<dbReference type="AlphaFoldDB" id="E5Y5X9"/>
<reference evidence="1 2" key="2">
    <citation type="submission" date="2013-04" db="EMBL/GenBank/DDBJ databases">
        <title>The Genome Sequence of Bilophila wadsworthia 3_1_6.</title>
        <authorList>
            <consortium name="The Broad Institute Genomics Platform"/>
            <person name="Earl A."/>
            <person name="Ward D."/>
            <person name="Feldgarden M."/>
            <person name="Gevers D."/>
            <person name="Sibley C."/>
            <person name="Strauss J."/>
            <person name="Allen-Vercoe E."/>
            <person name="Walker B."/>
            <person name="Young S."/>
            <person name="Zeng Q."/>
            <person name="Gargeya S."/>
            <person name="Fitzgerald M."/>
            <person name="Haas B."/>
            <person name="Abouelleil A."/>
            <person name="Allen A.W."/>
            <person name="Alvarado L."/>
            <person name="Arachchi H.M."/>
            <person name="Berlin A.M."/>
            <person name="Chapman S.B."/>
            <person name="Gainer-Dewar J."/>
            <person name="Goldberg J."/>
            <person name="Griggs A."/>
            <person name="Gujja S."/>
            <person name="Hansen M."/>
            <person name="Howarth C."/>
            <person name="Imamovic A."/>
            <person name="Ireland A."/>
            <person name="Larimer J."/>
            <person name="McCowan C."/>
            <person name="Murphy C."/>
            <person name="Pearson M."/>
            <person name="Poon T.W."/>
            <person name="Priest M."/>
            <person name="Roberts A."/>
            <person name="Saif S."/>
            <person name="Shea T."/>
            <person name="Sisk P."/>
            <person name="Sykes S."/>
            <person name="Wortman J."/>
            <person name="Nusbaum C."/>
            <person name="Birren B."/>
        </authorList>
    </citation>
    <scope>NUCLEOTIDE SEQUENCE [LARGE SCALE GENOMIC DNA]</scope>
    <source>
        <strain evidence="1 2">3_1_6</strain>
    </source>
</reference>
<keyword evidence="2" id="KW-1185">Reference proteome</keyword>
<evidence type="ECO:0000313" key="1">
    <source>
        <dbReference type="EMBL" id="EFV44526.1"/>
    </source>
</evidence>
<dbReference type="GeneID" id="78087293"/>
<dbReference type="RefSeq" id="WP_005026951.1">
    <property type="nucleotide sequence ID" value="NZ_KE150240.1"/>
</dbReference>
<name>E5Y5X9_BILW3</name>
<accession>E5Y5X9</accession>
<sequence length="95" mass="10923">MEEKMRVALERKAVELFEKRRLDKGLSVEALAARLYPDVPAANARMNLNRLRKPQINGKPKRLSFGDFIDLCIALDMVPERIVSQTITEVLEQEK</sequence>
<protein>
    <recommendedName>
        <fullName evidence="3">HTH cro/C1-type domain-containing protein</fullName>
    </recommendedName>
</protein>
<evidence type="ECO:0000313" key="2">
    <source>
        <dbReference type="Proteomes" id="UP000006034"/>
    </source>
</evidence>
<comment type="caution">
    <text evidence="1">The sequence shown here is derived from an EMBL/GenBank/DDBJ whole genome shotgun (WGS) entry which is preliminary data.</text>
</comment>
<proteinExistence type="predicted"/>
<gene>
    <name evidence="1" type="ORF">HMPREF0179_01592</name>
</gene>
<reference evidence="1 2" key="1">
    <citation type="submission" date="2010-10" db="EMBL/GenBank/DDBJ databases">
        <authorList>
            <consortium name="The Broad Institute Genome Sequencing Platform"/>
            <person name="Ward D."/>
            <person name="Earl A."/>
            <person name="Feldgarden M."/>
            <person name="Young S.K."/>
            <person name="Gargeya S."/>
            <person name="Zeng Q."/>
            <person name="Alvarado L."/>
            <person name="Berlin A."/>
            <person name="Bochicchio J."/>
            <person name="Chapman S.B."/>
            <person name="Chen Z."/>
            <person name="Freedman E."/>
            <person name="Gellesch M."/>
            <person name="Goldberg J."/>
            <person name="Griggs A."/>
            <person name="Gujja S."/>
            <person name="Heilman E."/>
            <person name="Heiman D."/>
            <person name="Howarth C."/>
            <person name="Mehta T."/>
            <person name="Neiman D."/>
            <person name="Pearson M."/>
            <person name="Roberts A."/>
            <person name="Saif S."/>
            <person name="Shea T."/>
            <person name="Shenoy N."/>
            <person name="Sisk P."/>
            <person name="Stolte C."/>
            <person name="Sykes S."/>
            <person name="White J."/>
            <person name="Yandava C."/>
            <person name="Allen-Vercoe E."/>
            <person name="Sibley C."/>
            <person name="Ambrose C.E."/>
            <person name="Strauss J."/>
            <person name="Daigneault M."/>
            <person name="Haas B."/>
            <person name="Nusbaum C."/>
            <person name="Birren B."/>
        </authorList>
    </citation>
    <scope>NUCLEOTIDE SEQUENCE [LARGE SCALE GENOMIC DNA]</scope>
    <source>
        <strain evidence="1 2">3_1_6</strain>
    </source>
</reference>